<feature type="compositionally biased region" description="Gly residues" evidence="1">
    <location>
        <begin position="1502"/>
        <end position="1514"/>
    </location>
</feature>
<feature type="compositionally biased region" description="Basic and acidic residues" evidence="1">
    <location>
        <begin position="433"/>
        <end position="442"/>
    </location>
</feature>
<feature type="compositionally biased region" description="Basic and acidic residues" evidence="1">
    <location>
        <begin position="946"/>
        <end position="983"/>
    </location>
</feature>
<dbReference type="PANTHER" id="PTHR37544:SF1">
    <property type="entry name" value="PHOSPHORIBOSYLAMINOIMIDAZOLE-SUCCINOCARBOXAMIDE SYNTHASE"/>
    <property type="match status" value="1"/>
</dbReference>
<feature type="compositionally biased region" description="Basic residues" evidence="1">
    <location>
        <begin position="1522"/>
        <end position="1535"/>
    </location>
</feature>
<feature type="compositionally biased region" description="Polar residues" evidence="1">
    <location>
        <begin position="407"/>
        <end position="418"/>
    </location>
</feature>
<accession>A0ABR0C319</accession>
<keyword evidence="2" id="KW-1133">Transmembrane helix</keyword>
<feature type="transmembrane region" description="Helical" evidence="2">
    <location>
        <begin position="2458"/>
        <end position="2479"/>
    </location>
</feature>
<gene>
    <name evidence="3" type="ORF">Purlil1_4800</name>
</gene>
<name>A0ABR0C319_PURLI</name>
<feature type="region of interest" description="Disordered" evidence="1">
    <location>
        <begin position="1552"/>
        <end position="1571"/>
    </location>
</feature>
<feature type="transmembrane region" description="Helical" evidence="2">
    <location>
        <begin position="1748"/>
        <end position="1767"/>
    </location>
</feature>
<feature type="region of interest" description="Disordered" evidence="1">
    <location>
        <begin position="311"/>
        <end position="332"/>
    </location>
</feature>
<keyword evidence="2" id="KW-0472">Membrane</keyword>
<feature type="region of interest" description="Disordered" evidence="1">
    <location>
        <begin position="689"/>
        <end position="730"/>
    </location>
</feature>
<sequence length="2984" mass="323246">MRSSGEEDVRVPRRVAVGAAAGPGVRLAPRRSIDLEPWKRAARTGDIQVEWGTERRGVSGESRCAGDRRLGFACPATPGLSTTSTARVSQSRRMPNKAAEHRPGTLANKRKGGEALAGLAGGARLKQFKPGAGRGGEFSPGKVHSGMPEAAPIHSHTPTDRPTGDRVTEAKAGGEVSDDDDGESRREGDLRRGEGGRETRRERGSIDKGHPSGGPRPPFGAALLDEDRRWHHHHLGANAPPWHLGNVDAPERRDTKHTTPRFARSARSPVGPDRHPRPSLPMPFHGDAAAPNGGGALDGRRTASLGVQHKGDGQAGLAWPPESPASAVTDNKVPAQPPLTAAHTDAGAAMPRYEPFTFKLSRRQVREKKEITLISIRQRPSILHPARPRTPSLFFPTSGHQRKQKPSPASSQLRSLTHSARRPSSPDATAAYRWDHGPHQGREASASRCSKVAILAARPRPRAASGPPMAAAATQPIIMLKILRSPTPQYQPTTAAASTGSNGAPTHSGAHAVIIVKAASMAKLAVVVAAPHGSSGWPLPVSTKPLAQRSQEISHLLSFWARPAWQTQQSPMRLSVCLSVCPSSTENKVLFVRCLSDPILSPPSRPSCLPRDAAMHGDVMAWVSVPARPREKQKTSSHVSDAPSTYMALPQPRHMCAAQQQHQPPCNDDAPALAASSCSIGGHCSLTPGVTGAAGRSPVPVFRPDPAKRPGTPPGTAWQPAVRPRGPSSHTEPCVAWTFVVNWYSTLHMTMLYGHQATRRAAAHPAALNKRTASNGRSLELAPTKSNGLPPPLPGGIVCFGRWVVVVDVDFAKADSLVVDDNGGVDVLFGFTVDLIFDVLVDSGVDSGSDVDGTLDMVLDSDVLSGGGGVSDGIMEKLRIVVSGVGVGAIDVLTSSGRHSDADEVARRLDIVLNLVEAIPALFGARLLGKVADAASSNRRVVGQDAVERHRSSGKHLEVGQREDRPRRRAGKENHIDQPDRRPRSSLRHCGVVDALLQESASSASISPAPCRLLFLRELPPGPTGAAGVGNALADWQPRDARPRDLDLGRAANTGGSGRGAWRDPGVSVPVHDADSKRGASQVTRSDDTIDSARQFRTGSPSEPPGPWCLSSWLEVSTDSRRSLKPNGCKALPLRLPVRAFESHPGLGWPLHGGKLQDAGRRRPLRTAFSSRLHHPRGLSESCTGVPRDDGLCCGAASGAATGDEERHLVTPRPRPHHSAVQQWTDTRCWWWRTTQQGGANGRGGSGSKRNEACLTLLQATSVCLASIGCRPLGPQYFPLVTAGVDAGSWRSWNGYAMTQSDMFGWMYGDGCSPGHFLVLAPNRVGCPHWRFTGGKSSPTCLPSFARYSEHEQLLAVYVSCLPSLLNLSISVPKIPAQAMNLAQKLLLSAPVTLITTHRITSPRPPASLPRLFVLPGLAQSPRSHYHLLGHLATGSSTSRRTKWCRSRPCRTSSLALRRLVHRNRALDRLCPRCCPSPRRRAQVKQSDEEQRHSKTHQTGPGMAGGRLGTMGGAHGRERGSPHHSHHHRQPRRHTTSSINISQPWPLSVVLDTTNPAASGSSPQDDWSSNVSPVGLAVSRGVRIAGPRRHGNYQKEARRHAGRAKPLYTTQAGRVFSTLSSRFGFRYNGCPAGADSGPAPQDDDYDDLEQEEDFDVPIFPQAQYRSRQYDPVPHDGEIGFTDVQRTNSPLRPSEEELADGGQPYVPSSSSSSRQIKGTATVRSSAWTQDPAWGKGAKLWTPLWLTKTVLVIFVVVFSLMLLATALLFHFSQKNNGIGVQKEVNHYGWKYGPTALLVIVGALWRQVDYANKILTPWKELRDGPTTADKSLLLDYIYPLLPTSLWMALKNRHWAVAMSILGHLLILGTTVFSTGLLILEPTEMSRESGEFRIKSEFKLNGAWNYTLLSNIGPAATQLYYGINFRGLQFPQGTSEDILIPTLEAPVDNRLGHVNFTTSLEGIKIDFDCELLPLKNGSAVSMPWRSILAEFFVTDIETSDCKIKGVPVAEGPDHGYYHQKNGTQNYQAQFETFPCNVDWDFSQYPGRSNASYINMMTNSSLDQRVFMSVADLRFAAYNSSYDRPKYLYINKLTGALCKPKYQVNQFDVHTSSALNGSALVIPSPTTAKDQRVEGLSNSAIGMAVLQSAWSWRLGTGGQDYVLSEQVPTFFQLMTLKSESPTIGDYMDGDLLVKTGASVFKGIATQILHLLAVQPADRNVTGEIRFTENRLKVKELSTGFMCSFLGLLVIISAGMIFVRPHSATPHEPGSLAATSTILASSPSLEQLLSSVATSSQRAIRRSLSTFTFRSAVAESNGTVCFEIQPTQSSESDTERMIKDDNPKAVTWWRPVAGTKWFLGLSISLPLIIIAALEIVQHFSNTQNGFVDAGPNNALVLATYIPAAVALSVASMYAGLELLAAIFAPYVALKRGSTPPGRSIYTNLVGKLLPVAMFASLRARHLAVAVALLSNFIGGFLTIVVSGLYSASDVPLTQHADVRQLDNFNLTGVDLSINDNQASAIDSLIEFLGLDYTQWTYKNLAFNQLNQSTVSVKNASADAPLTVSVPATRAVLNCTRVPTGLRRISLVDTTQDSSMMRTLPGGNGFQNPRPGRMYVGFNTTLKLEDWCDKPPKSNSSEWTWMQYFSIPNTTEFAYIGKASTMIWNNNMAWGDGPVDTDPSRGSGMGASGLVIPDNGCPSFAITLGLIRAESARKVGNSTRWAFEQNLESLLCYQHVEEVQSNVTWHLPGFVIDPKTPPITNESTSRKLKTESGGERFTFAVNSFLMGLSDSYYNKTIPGPGNADSWNNDVDKFVNALVNAKDGQAITNFIGKEHADDLAKAANKLYGVYMSQAISLNMREKPVDGQSPLPTYSGTLTTSGRLRLHQNSGPKIALQAMLAIMVVCAIVSRWLLRVGEVLPHDPCSIAGKAALLAGAEMATRKFVPPGEEWKQPAELRRNGVFNHSLYSLRWWRDDEKVIGGKSRYGVDVEGN</sequence>
<keyword evidence="2" id="KW-0812">Transmembrane</keyword>
<feature type="region of interest" description="Disordered" evidence="1">
    <location>
        <begin position="1050"/>
        <end position="1109"/>
    </location>
</feature>
<feature type="compositionally biased region" description="Basic and acidic residues" evidence="1">
    <location>
        <begin position="157"/>
        <end position="169"/>
    </location>
</feature>
<dbReference type="Pfam" id="PF11915">
    <property type="entry name" value="DUF3433"/>
    <property type="match status" value="2"/>
</dbReference>
<evidence type="ECO:0000256" key="1">
    <source>
        <dbReference type="SAM" id="MobiDB-lite"/>
    </source>
</evidence>
<dbReference type="PANTHER" id="PTHR37544">
    <property type="entry name" value="SPRAY-RELATED"/>
    <property type="match status" value="1"/>
</dbReference>
<reference evidence="3 4" key="1">
    <citation type="journal article" date="2024" name="Microbiol. Resour. Announc.">
        <title>Genome annotations for the ascomycete fungi Trichoderma harzianum, Trichoderma aggressivum, and Purpureocillium lilacinum.</title>
        <authorList>
            <person name="Beijen E.P.W."/>
            <person name="Ohm R.A."/>
        </authorList>
    </citation>
    <scope>NUCLEOTIDE SEQUENCE [LARGE SCALE GENOMIC DNA]</scope>
    <source>
        <strain evidence="3 4">CBS 150709</strain>
    </source>
</reference>
<feature type="region of interest" description="Disordered" evidence="1">
    <location>
        <begin position="1471"/>
        <end position="1543"/>
    </location>
</feature>
<proteinExistence type="predicted"/>
<feature type="region of interest" description="Disordered" evidence="1">
    <location>
        <begin position="379"/>
        <end position="447"/>
    </location>
</feature>
<dbReference type="EMBL" id="JAWRVI010000014">
    <property type="protein sequence ID" value="KAK4090664.1"/>
    <property type="molecule type" value="Genomic_DNA"/>
</dbReference>
<feature type="region of interest" description="Disordered" evidence="1">
    <location>
        <begin position="234"/>
        <end position="292"/>
    </location>
</feature>
<feature type="region of interest" description="Disordered" evidence="1">
    <location>
        <begin position="77"/>
        <end position="111"/>
    </location>
</feature>
<feature type="compositionally biased region" description="Polar residues" evidence="1">
    <location>
        <begin position="79"/>
        <end position="93"/>
    </location>
</feature>
<feature type="compositionally biased region" description="Basic and acidic residues" evidence="1">
    <location>
        <begin position="183"/>
        <end position="210"/>
    </location>
</feature>
<feature type="region of interest" description="Disordered" evidence="1">
    <location>
        <begin position="943"/>
        <end position="987"/>
    </location>
</feature>
<feature type="transmembrane region" description="Helical" evidence="2">
    <location>
        <begin position="2351"/>
        <end position="2370"/>
    </location>
</feature>
<dbReference type="Proteomes" id="UP001287286">
    <property type="component" value="Unassembled WGS sequence"/>
</dbReference>
<feature type="region of interest" description="Disordered" evidence="1">
    <location>
        <begin position="125"/>
        <end position="222"/>
    </location>
</feature>
<keyword evidence="4" id="KW-1185">Reference proteome</keyword>
<feature type="transmembrane region" description="Helical" evidence="2">
    <location>
        <begin position="1851"/>
        <end position="1876"/>
    </location>
</feature>
<evidence type="ECO:0000256" key="2">
    <source>
        <dbReference type="SAM" id="Phobius"/>
    </source>
</evidence>
<evidence type="ECO:0000313" key="3">
    <source>
        <dbReference type="EMBL" id="KAK4090664.1"/>
    </source>
</evidence>
<comment type="caution">
    <text evidence="3">The sequence shown here is derived from an EMBL/GenBank/DDBJ whole genome shotgun (WGS) entry which is preliminary data.</text>
</comment>
<feature type="transmembrane region" description="Helical" evidence="2">
    <location>
        <begin position="2391"/>
        <end position="2422"/>
    </location>
</feature>
<organism evidence="3 4">
    <name type="scientific">Purpureocillium lilacinum</name>
    <name type="common">Paecilomyces lilacinus</name>
    <dbReference type="NCBI Taxonomy" id="33203"/>
    <lineage>
        <taxon>Eukaryota</taxon>
        <taxon>Fungi</taxon>
        <taxon>Dikarya</taxon>
        <taxon>Ascomycota</taxon>
        <taxon>Pezizomycotina</taxon>
        <taxon>Sordariomycetes</taxon>
        <taxon>Hypocreomycetidae</taxon>
        <taxon>Hypocreales</taxon>
        <taxon>Ophiocordycipitaceae</taxon>
        <taxon>Purpureocillium</taxon>
    </lineage>
</organism>
<feature type="region of interest" description="Disordered" evidence="1">
    <location>
        <begin position="764"/>
        <end position="786"/>
    </location>
</feature>
<feature type="transmembrane region" description="Helical" evidence="2">
    <location>
        <begin position="2234"/>
        <end position="2253"/>
    </location>
</feature>
<feature type="region of interest" description="Disordered" evidence="1">
    <location>
        <begin position="1665"/>
        <end position="1716"/>
    </location>
</feature>
<dbReference type="InterPro" id="IPR021840">
    <property type="entry name" value="DUF3433"/>
</dbReference>
<evidence type="ECO:0000313" key="4">
    <source>
        <dbReference type="Proteomes" id="UP001287286"/>
    </source>
</evidence>
<protein>
    <submittedName>
        <fullName evidence="3">Uncharacterized protein</fullName>
    </submittedName>
</protein>